<feature type="active site" evidence="11">
    <location>
        <position position="211"/>
    </location>
</feature>
<comment type="caution">
    <text evidence="14">The sequence shown here is derived from an EMBL/GenBank/DDBJ whole genome shotgun (WGS) entry which is preliminary data.</text>
</comment>
<evidence type="ECO:0000313" key="15">
    <source>
        <dbReference type="Proteomes" id="UP000813462"/>
    </source>
</evidence>
<keyword evidence="8" id="KW-0325">Glycoprotein</keyword>
<evidence type="ECO:0000256" key="1">
    <source>
        <dbReference type="ARBA" id="ARBA00004191"/>
    </source>
</evidence>
<protein>
    <recommendedName>
        <fullName evidence="4 12">Pectinesterase</fullName>
        <ecNumber evidence="4 12">3.1.1.11</ecNumber>
    </recommendedName>
</protein>
<dbReference type="InterPro" id="IPR012334">
    <property type="entry name" value="Pectin_lyas_fold"/>
</dbReference>
<comment type="catalytic activity">
    <reaction evidence="9 12">
        <text>[(1-&gt;4)-alpha-D-galacturonosyl methyl ester](n) + n H2O = [(1-&gt;4)-alpha-D-galacturonosyl](n) + n methanol + n H(+)</text>
        <dbReference type="Rhea" id="RHEA:22380"/>
        <dbReference type="Rhea" id="RHEA-COMP:14570"/>
        <dbReference type="Rhea" id="RHEA-COMP:14573"/>
        <dbReference type="ChEBI" id="CHEBI:15377"/>
        <dbReference type="ChEBI" id="CHEBI:15378"/>
        <dbReference type="ChEBI" id="CHEBI:17790"/>
        <dbReference type="ChEBI" id="CHEBI:140522"/>
        <dbReference type="ChEBI" id="CHEBI:140523"/>
        <dbReference type="EC" id="3.1.1.11"/>
    </reaction>
</comment>
<evidence type="ECO:0000256" key="6">
    <source>
        <dbReference type="ARBA" id="ARBA00022801"/>
    </source>
</evidence>
<comment type="subcellular location">
    <subcellularLocation>
        <location evidence="1">Secreted</location>
        <location evidence="1">Cell wall</location>
    </subcellularLocation>
</comment>
<evidence type="ECO:0000256" key="5">
    <source>
        <dbReference type="ARBA" id="ARBA00022512"/>
    </source>
</evidence>
<proteinExistence type="inferred from homology"/>
<dbReference type="EC" id="3.1.1.11" evidence="4 12"/>
<comment type="similarity">
    <text evidence="3">Belongs to the pectinesterase family.</text>
</comment>
<evidence type="ECO:0000256" key="2">
    <source>
        <dbReference type="ARBA" id="ARBA00005184"/>
    </source>
</evidence>
<dbReference type="InterPro" id="IPR011050">
    <property type="entry name" value="Pectin_lyase_fold/virulence"/>
</dbReference>
<keyword evidence="7 12" id="KW-0063">Aspartyl esterase</keyword>
<sequence length="384" mass="42283">MKERFWVLALIIAVLSITIALYNLSPSTTTTTTIALQKCDPDKWKSRLIDMYKVAVVLRVDLEGCGQFRSVQKAIEAVPLWSSTKTLIIIDVGTYREKVIVPENKTNLILEGKGYLNTFLSWNDTAGSSGGTFSSYSFKIEASNFIAYNLSFQNTAPPPAPGVEDAQAVALQVSGDKAAFYGCGMYGAQDTLLDEHGRHYFEDCFIQGSIDFIFGNGRSLYQDYLVLINTVELTSLAAGCTIDSIAQETTGGISGSITAHGRESVAENTGFSFVNCKLEGTGKIWLGRAWKPYATVVFSTTIMSEVIHPSGWDDFSDPSRDQTVFFGEYECSGPGANYTNRVPYAKQLNQSEAAHFMDISYIDGSEWLQYHQVLGPQHNLLMVI</sequence>
<evidence type="ECO:0000313" key="14">
    <source>
        <dbReference type="EMBL" id="KAH7542920.1"/>
    </source>
</evidence>
<evidence type="ECO:0000256" key="11">
    <source>
        <dbReference type="PROSITE-ProRule" id="PRU10040"/>
    </source>
</evidence>
<evidence type="ECO:0000256" key="9">
    <source>
        <dbReference type="ARBA" id="ARBA00047928"/>
    </source>
</evidence>
<gene>
    <name evidence="14" type="ORF">FEM48_Zijuj02G0126400</name>
</gene>
<dbReference type="GO" id="GO:0042545">
    <property type="term" value="P:cell wall modification"/>
    <property type="evidence" value="ECO:0007669"/>
    <property type="project" value="UniProtKB-UniRule"/>
</dbReference>
<evidence type="ECO:0000256" key="8">
    <source>
        <dbReference type="ARBA" id="ARBA00023180"/>
    </source>
</evidence>
<comment type="pathway">
    <text evidence="2 12">Glycan metabolism; pectin degradation; 2-dehydro-3-deoxy-D-gluconate from pectin: step 1/5.</text>
</comment>
<comment type="function">
    <text evidence="10">Acts in the modification of cell walls via demethylesterification of cell wall pectin.</text>
</comment>
<dbReference type="Pfam" id="PF01095">
    <property type="entry name" value="Pectinesterase"/>
    <property type="match status" value="1"/>
</dbReference>
<keyword evidence="6 12" id="KW-0378">Hydrolase</keyword>
<keyword evidence="5" id="KW-0134">Cell wall</keyword>
<evidence type="ECO:0000256" key="4">
    <source>
        <dbReference type="ARBA" id="ARBA00013229"/>
    </source>
</evidence>
<dbReference type="InterPro" id="IPR033131">
    <property type="entry name" value="Pectinesterase_Asp_AS"/>
</dbReference>
<feature type="domain" description="Pectinesterase catalytic" evidence="13">
    <location>
        <begin position="61"/>
        <end position="364"/>
    </location>
</feature>
<dbReference type="GO" id="GO:0030599">
    <property type="term" value="F:pectinesterase activity"/>
    <property type="evidence" value="ECO:0007669"/>
    <property type="project" value="UniProtKB-UniRule"/>
</dbReference>
<dbReference type="Proteomes" id="UP000813462">
    <property type="component" value="Unassembled WGS sequence"/>
</dbReference>
<dbReference type="GO" id="GO:0045490">
    <property type="term" value="P:pectin catabolic process"/>
    <property type="evidence" value="ECO:0007669"/>
    <property type="project" value="UniProtKB-UniRule"/>
</dbReference>
<evidence type="ECO:0000256" key="12">
    <source>
        <dbReference type="RuleBase" id="RU000589"/>
    </source>
</evidence>
<dbReference type="PANTHER" id="PTHR31321:SF73">
    <property type="entry name" value="PECTINESTERASE 14-RELATED"/>
    <property type="match status" value="1"/>
</dbReference>
<accession>A0A978VVS5</accession>
<evidence type="ECO:0000256" key="10">
    <source>
        <dbReference type="ARBA" id="ARBA00057335"/>
    </source>
</evidence>
<dbReference type="PANTHER" id="PTHR31321">
    <property type="entry name" value="ACYL-COA THIOESTER HYDROLASE YBHC-RELATED"/>
    <property type="match status" value="1"/>
</dbReference>
<dbReference type="EMBL" id="JAEACU010000002">
    <property type="protein sequence ID" value="KAH7542920.1"/>
    <property type="molecule type" value="Genomic_DNA"/>
</dbReference>
<keyword evidence="5" id="KW-0964">Secreted</keyword>
<dbReference type="InterPro" id="IPR000070">
    <property type="entry name" value="Pectinesterase_cat"/>
</dbReference>
<name>A0A978VVS5_ZIZJJ</name>
<organism evidence="14 15">
    <name type="scientific">Ziziphus jujuba var. spinosa</name>
    <dbReference type="NCBI Taxonomy" id="714518"/>
    <lineage>
        <taxon>Eukaryota</taxon>
        <taxon>Viridiplantae</taxon>
        <taxon>Streptophyta</taxon>
        <taxon>Embryophyta</taxon>
        <taxon>Tracheophyta</taxon>
        <taxon>Spermatophyta</taxon>
        <taxon>Magnoliopsida</taxon>
        <taxon>eudicotyledons</taxon>
        <taxon>Gunneridae</taxon>
        <taxon>Pentapetalae</taxon>
        <taxon>rosids</taxon>
        <taxon>fabids</taxon>
        <taxon>Rosales</taxon>
        <taxon>Rhamnaceae</taxon>
        <taxon>Paliureae</taxon>
        <taxon>Ziziphus</taxon>
    </lineage>
</organism>
<evidence type="ECO:0000256" key="3">
    <source>
        <dbReference type="ARBA" id="ARBA00008891"/>
    </source>
</evidence>
<evidence type="ECO:0000259" key="13">
    <source>
        <dbReference type="Pfam" id="PF01095"/>
    </source>
</evidence>
<dbReference type="SUPFAM" id="SSF51126">
    <property type="entry name" value="Pectin lyase-like"/>
    <property type="match status" value="1"/>
</dbReference>
<evidence type="ECO:0000256" key="7">
    <source>
        <dbReference type="ARBA" id="ARBA00023085"/>
    </source>
</evidence>
<reference evidence="14" key="1">
    <citation type="journal article" date="2021" name="Front. Plant Sci.">
        <title>Chromosome-Scale Genome Assembly for Chinese Sour Jujube and Insights Into Its Genome Evolution and Domestication Signature.</title>
        <authorList>
            <person name="Shen L.-Y."/>
            <person name="Luo H."/>
            <person name="Wang X.-L."/>
            <person name="Wang X.-M."/>
            <person name="Qiu X.-J."/>
            <person name="Liu H."/>
            <person name="Zhou S.-S."/>
            <person name="Jia K.-H."/>
            <person name="Nie S."/>
            <person name="Bao Y.-T."/>
            <person name="Zhang R.-G."/>
            <person name="Yun Q.-Z."/>
            <person name="Chai Y.-H."/>
            <person name="Lu J.-Y."/>
            <person name="Li Y."/>
            <person name="Zhao S.-W."/>
            <person name="Mao J.-F."/>
            <person name="Jia S.-G."/>
            <person name="Mao Y.-M."/>
        </authorList>
    </citation>
    <scope>NUCLEOTIDE SEQUENCE</scope>
    <source>
        <strain evidence="14">AT0</strain>
        <tissue evidence="14">Leaf</tissue>
    </source>
</reference>
<dbReference type="Gene3D" id="2.160.20.10">
    <property type="entry name" value="Single-stranded right-handed beta-helix, Pectin lyase-like"/>
    <property type="match status" value="1"/>
</dbReference>
<dbReference type="PROSITE" id="PS00503">
    <property type="entry name" value="PECTINESTERASE_2"/>
    <property type="match status" value="1"/>
</dbReference>
<dbReference type="AlphaFoldDB" id="A0A978VVS5"/>
<dbReference type="FunFam" id="2.160.20.10:FF:000013">
    <property type="entry name" value="Pectinesterase"/>
    <property type="match status" value="1"/>
</dbReference>